<dbReference type="OrthoDB" id="9932240at2"/>
<gene>
    <name evidence="1" type="ORF">CRI94_11710</name>
</gene>
<evidence type="ECO:0000313" key="2">
    <source>
        <dbReference type="Proteomes" id="UP000220102"/>
    </source>
</evidence>
<dbReference type="AlphaFoldDB" id="A0A2A8CXJ6"/>
<keyword evidence="2" id="KW-1185">Reference proteome</keyword>
<sequence>MPNSLSVFRIPVEDGADLLYGRLSTTDIKQRRPSRIEGSSQRVWTDDSLERPVWNVVLATHYKRILDVLTETVHDAWAKEFVLEERSDPRYNAIYGSRLSGWSRTNREPIIDYIHPLRYNCRSDIFPIVRTLDEITNEQVRARIDQVAASEKSRTWLKEHMLEHVIPLLRRCYQETKETGEMTIHWLH</sequence>
<protein>
    <submittedName>
        <fullName evidence="1">Uncharacterized protein</fullName>
    </submittedName>
</protein>
<evidence type="ECO:0000313" key="1">
    <source>
        <dbReference type="EMBL" id="PEN13297.1"/>
    </source>
</evidence>
<accession>A0A2A8CXJ6</accession>
<dbReference type="Proteomes" id="UP000220102">
    <property type="component" value="Unassembled WGS sequence"/>
</dbReference>
<reference evidence="1 2" key="1">
    <citation type="submission" date="2017-10" db="EMBL/GenBank/DDBJ databases">
        <title>Draft genome of Longibacter Salinarum.</title>
        <authorList>
            <person name="Goh K.M."/>
            <person name="Shamsir M.S."/>
            <person name="Lim S.W."/>
        </authorList>
    </citation>
    <scope>NUCLEOTIDE SEQUENCE [LARGE SCALE GENOMIC DNA]</scope>
    <source>
        <strain evidence="1 2">KCTC 52045</strain>
    </source>
</reference>
<dbReference type="EMBL" id="PDEQ01000005">
    <property type="protein sequence ID" value="PEN13297.1"/>
    <property type="molecule type" value="Genomic_DNA"/>
</dbReference>
<dbReference type="RefSeq" id="WP_143815384.1">
    <property type="nucleotide sequence ID" value="NZ_PDEQ01000005.1"/>
</dbReference>
<comment type="caution">
    <text evidence="1">The sequence shown here is derived from an EMBL/GenBank/DDBJ whole genome shotgun (WGS) entry which is preliminary data.</text>
</comment>
<organism evidence="1 2">
    <name type="scientific">Longibacter salinarum</name>
    <dbReference type="NCBI Taxonomy" id="1850348"/>
    <lineage>
        <taxon>Bacteria</taxon>
        <taxon>Pseudomonadati</taxon>
        <taxon>Rhodothermota</taxon>
        <taxon>Rhodothermia</taxon>
        <taxon>Rhodothermales</taxon>
        <taxon>Salisaetaceae</taxon>
        <taxon>Longibacter</taxon>
    </lineage>
</organism>
<name>A0A2A8CXJ6_9BACT</name>
<proteinExistence type="predicted"/>